<dbReference type="InterPro" id="IPR029044">
    <property type="entry name" value="Nucleotide-diphossugar_trans"/>
</dbReference>
<dbReference type="GO" id="GO:0016757">
    <property type="term" value="F:glycosyltransferase activity"/>
    <property type="evidence" value="ECO:0007669"/>
    <property type="project" value="UniProtKB-KW"/>
</dbReference>
<evidence type="ECO:0000313" key="6">
    <source>
        <dbReference type="Proteomes" id="UP000076586"/>
    </source>
</evidence>
<proteinExistence type="inferred from homology"/>
<dbReference type="Pfam" id="PF00535">
    <property type="entry name" value="Glycos_transf_2"/>
    <property type="match status" value="1"/>
</dbReference>
<dbReference type="InterPro" id="IPR001173">
    <property type="entry name" value="Glyco_trans_2-like"/>
</dbReference>
<protein>
    <submittedName>
        <fullName evidence="5">Glycosyl transferase family 2</fullName>
    </submittedName>
</protein>
<reference evidence="6" key="1">
    <citation type="submission" date="2016-04" db="EMBL/GenBank/DDBJ databases">
        <title>Draft genome sequence of Paludibacter jiangxiensis strain NM7.</title>
        <authorList>
            <person name="Qiu Y."/>
            <person name="Matsuura N."/>
            <person name="Ohashi A."/>
            <person name="Tourlousse M.D."/>
            <person name="Sekiguchi Y."/>
        </authorList>
    </citation>
    <scope>NUCLEOTIDE SEQUENCE [LARGE SCALE GENOMIC DNA]</scope>
    <source>
        <strain evidence="6">NM7</strain>
    </source>
</reference>
<gene>
    <name evidence="5" type="ORF">PJIAN_1896</name>
</gene>
<dbReference type="PANTHER" id="PTHR43685:SF5">
    <property type="entry name" value="GLYCOSYLTRANSFERASE EPSE-RELATED"/>
    <property type="match status" value="1"/>
</dbReference>
<keyword evidence="3 5" id="KW-0808">Transferase</keyword>
<reference evidence="6" key="2">
    <citation type="journal article" date="2017" name="Genome Announc.">
        <title>Draft genome sequence of Paludibacter jiangxiensis NM7(T), a propionate-producing fermentative bacterium.</title>
        <authorList>
            <person name="Qiu Y.-L."/>
            <person name="Tourlousse D.M."/>
            <person name="Matsuura N."/>
            <person name="Ohashi A."/>
            <person name="Sekiguchi Y."/>
        </authorList>
    </citation>
    <scope>NUCLEOTIDE SEQUENCE [LARGE SCALE GENOMIC DNA]</scope>
    <source>
        <strain evidence="6">NM7</strain>
    </source>
</reference>
<sequence>MDTPFSVLISLYVTNDPFFFEQAMTSIFEQTYPPTEVVLVIDGEKTDNQQRVIDKFQKQYPDTLRIVQINKNIGQGPALNEGLKHCSHELVARMDTDDYSKADRFEKQIRLFNNNPSIDIASSWVDEFYESIDHVSSTRKVPEKHQQIKKYAQSRCPLNHPVVMFKKSKVIEAGGYMLLGKLDDYVLWMKMLKNGAIFHNIQESLLFFRLGKDAFKRRNNIKYAQSECQLQWFLYQQGMINLVTMFSNIAIRFGVRILPANWGNLIYRKLLR</sequence>
<evidence type="ECO:0000313" key="5">
    <source>
        <dbReference type="EMBL" id="GAT62303.1"/>
    </source>
</evidence>
<evidence type="ECO:0000256" key="3">
    <source>
        <dbReference type="ARBA" id="ARBA00022679"/>
    </source>
</evidence>
<comment type="caution">
    <text evidence="5">The sequence shown here is derived from an EMBL/GenBank/DDBJ whole genome shotgun (WGS) entry which is preliminary data.</text>
</comment>
<keyword evidence="2" id="KW-0328">Glycosyltransferase</keyword>
<comment type="similarity">
    <text evidence="1">Belongs to the glycosyltransferase 2 family.</text>
</comment>
<evidence type="ECO:0000259" key="4">
    <source>
        <dbReference type="Pfam" id="PF00535"/>
    </source>
</evidence>
<dbReference type="PANTHER" id="PTHR43685">
    <property type="entry name" value="GLYCOSYLTRANSFERASE"/>
    <property type="match status" value="1"/>
</dbReference>
<dbReference type="Proteomes" id="UP000076586">
    <property type="component" value="Unassembled WGS sequence"/>
</dbReference>
<dbReference type="OrthoDB" id="9815829at2"/>
<dbReference type="EMBL" id="BDCR01000001">
    <property type="protein sequence ID" value="GAT62303.1"/>
    <property type="molecule type" value="Genomic_DNA"/>
</dbReference>
<dbReference type="SUPFAM" id="SSF53448">
    <property type="entry name" value="Nucleotide-diphospho-sugar transferases"/>
    <property type="match status" value="1"/>
</dbReference>
<dbReference type="STRING" id="681398.PJIAN_1896"/>
<dbReference type="InterPro" id="IPR050834">
    <property type="entry name" value="Glycosyltransf_2"/>
</dbReference>
<organism evidence="5 6">
    <name type="scientific">Paludibacter jiangxiensis</name>
    <dbReference type="NCBI Taxonomy" id="681398"/>
    <lineage>
        <taxon>Bacteria</taxon>
        <taxon>Pseudomonadati</taxon>
        <taxon>Bacteroidota</taxon>
        <taxon>Bacteroidia</taxon>
        <taxon>Bacteroidales</taxon>
        <taxon>Paludibacteraceae</taxon>
        <taxon>Paludibacter</taxon>
    </lineage>
</organism>
<evidence type="ECO:0000256" key="1">
    <source>
        <dbReference type="ARBA" id="ARBA00006739"/>
    </source>
</evidence>
<dbReference type="Gene3D" id="3.90.550.10">
    <property type="entry name" value="Spore Coat Polysaccharide Biosynthesis Protein SpsA, Chain A"/>
    <property type="match status" value="1"/>
</dbReference>
<dbReference type="RefSeq" id="WP_068702376.1">
    <property type="nucleotide sequence ID" value="NZ_BDCR01000001.1"/>
</dbReference>
<accession>A0A170Z3H8</accession>
<name>A0A170Z3H8_9BACT</name>
<keyword evidence="6" id="KW-1185">Reference proteome</keyword>
<dbReference type="AlphaFoldDB" id="A0A170Z3H8"/>
<evidence type="ECO:0000256" key="2">
    <source>
        <dbReference type="ARBA" id="ARBA00022676"/>
    </source>
</evidence>
<feature type="domain" description="Glycosyltransferase 2-like" evidence="4">
    <location>
        <begin position="19"/>
        <end position="148"/>
    </location>
</feature>